<evidence type="ECO:0000313" key="2">
    <source>
        <dbReference type="Proteomes" id="UP000242864"/>
    </source>
</evidence>
<evidence type="ECO:0000313" key="1">
    <source>
        <dbReference type="EMBL" id="ARJ51769.1"/>
    </source>
</evidence>
<proteinExistence type="predicted"/>
<protein>
    <submittedName>
        <fullName evidence="1">Uncharacterized protein</fullName>
    </submittedName>
</protein>
<gene>
    <name evidence="1" type="ORF">B5P37_10805</name>
</gene>
<keyword evidence="2" id="KW-1185">Reference proteome</keyword>
<dbReference type="KEGG" id="slz:B5P37_10805"/>
<dbReference type="Proteomes" id="UP000242864">
    <property type="component" value="Chromosome"/>
</dbReference>
<dbReference type="EMBL" id="CP020773">
    <property type="protein sequence ID" value="ARJ51769.1"/>
    <property type="molecule type" value="Genomic_DNA"/>
</dbReference>
<dbReference type="RefSeq" id="WP_085238217.1">
    <property type="nucleotide sequence ID" value="NZ_CP020773.1"/>
</dbReference>
<dbReference type="AlphaFoldDB" id="A0AAC9RTX8"/>
<organism evidence="1 2">
    <name type="scientific">Staphylococcus lutrae</name>
    <dbReference type="NCBI Taxonomy" id="155085"/>
    <lineage>
        <taxon>Bacteria</taxon>
        <taxon>Bacillati</taxon>
        <taxon>Bacillota</taxon>
        <taxon>Bacilli</taxon>
        <taxon>Bacillales</taxon>
        <taxon>Staphylococcaceae</taxon>
        <taxon>Staphylococcus</taxon>
    </lineage>
</organism>
<name>A0AAC9RTX8_9STAP</name>
<sequence length="438" mass="47451">MTIQVADLKSLESALNAGEKEIQVTQSFLVPYSIHLKKGVSLSGVDEKDVLISFSRGEGFSLEGDNKIKQLSIQVNQGQRAIFIKSQYEDLGEIELDTLTVTGQVQILTRAPQKKLNLVINHLDIISADTRLAPEKPLAYGVSVYQGALTVYNYNQDENSQIKAHIQNVSIGREKAPVIGTGIFIAGFGYDGGKVEVEYLKTQAIYSNGMIPFGQPTLITAGVFIVSGAHAKKIESAGPLTTYGVNDMVIDVWGEVDEWICYDTIKSYGTSGIGFVNFGVVHQFVAKKPVETYGSGARGFNQYDGTIDNAEFDSIVTYGDGSIGMQFSKPVGNIKINNHLMTYGTTGESLVKGQIQLLDATALSIKPQGEIKNLSVGGNIQTHGKNILALSIEDEGVLSDFHIGGNIVTSEETETSVDLQSKAKINEEIRKLINDCVK</sequence>
<reference evidence="1 2" key="1">
    <citation type="submission" date="2017-04" db="EMBL/GenBank/DDBJ databases">
        <authorList>
            <person name="Veseli I.A."/>
            <person name="Tang C."/>
            <person name="Pombert J.-F."/>
        </authorList>
    </citation>
    <scope>NUCLEOTIDE SEQUENCE [LARGE SCALE GENOMIC DNA]</scope>
    <source>
        <strain evidence="1 2">ATCC 700373</strain>
    </source>
</reference>
<accession>A0AAC9RTX8</accession>